<dbReference type="PRINTS" id="PR00053">
    <property type="entry name" value="FORKHEAD"/>
</dbReference>
<evidence type="ECO:0000256" key="3">
    <source>
        <dbReference type="ARBA" id="ARBA00023015"/>
    </source>
</evidence>
<dbReference type="Gene3D" id="1.10.10.10">
    <property type="entry name" value="Winged helix-like DNA-binding domain superfamily/Winged helix DNA-binding domain"/>
    <property type="match status" value="1"/>
</dbReference>
<dbReference type="GO" id="GO:0005634">
    <property type="term" value="C:nucleus"/>
    <property type="evidence" value="ECO:0007669"/>
    <property type="project" value="UniProtKB-SubCell"/>
</dbReference>
<keyword evidence="3" id="KW-0805">Transcription regulation</keyword>
<dbReference type="OrthoDB" id="5954824at2759"/>
<evidence type="ECO:0000313" key="9">
    <source>
        <dbReference type="EMBL" id="NDJ92483.1"/>
    </source>
</evidence>
<feature type="domain" description="Fork-head" evidence="8">
    <location>
        <begin position="78"/>
        <end position="156"/>
    </location>
</feature>
<evidence type="ECO:0000256" key="6">
    <source>
        <dbReference type="PROSITE-ProRule" id="PRU00089"/>
    </source>
</evidence>
<keyword evidence="2" id="KW-0963">Cytoplasm</keyword>
<dbReference type="SUPFAM" id="SSF46785">
    <property type="entry name" value="Winged helix' DNA-binding domain"/>
    <property type="match status" value="1"/>
</dbReference>
<feature type="DNA-binding region" description="Fork-head" evidence="6">
    <location>
        <begin position="78"/>
        <end position="156"/>
    </location>
</feature>
<dbReference type="GO" id="GO:0005737">
    <property type="term" value="C:cytoplasm"/>
    <property type="evidence" value="ECO:0007669"/>
    <property type="project" value="UniProtKB-SubCell"/>
</dbReference>
<dbReference type="InterPro" id="IPR036390">
    <property type="entry name" value="WH_DNA-bd_sf"/>
</dbReference>
<dbReference type="PROSITE" id="PS00658">
    <property type="entry name" value="FORK_HEAD_2"/>
    <property type="match status" value="1"/>
</dbReference>
<dbReference type="GO" id="GO:0003700">
    <property type="term" value="F:DNA-binding transcription factor activity"/>
    <property type="evidence" value="ECO:0007669"/>
    <property type="project" value="InterPro"/>
</dbReference>
<dbReference type="PROSITE" id="PS50039">
    <property type="entry name" value="FORK_HEAD_3"/>
    <property type="match status" value="1"/>
</dbReference>
<evidence type="ECO:0000256" key="2">
    <source>
        <dbReference type="ARBA" id="ARBA00022490"/>
    </source>
</evidence>
<dbReference type="PANTHER" id="PTHR45767">
    <property type="entry name" value="FORKHEAD BOX PROTEIN O"/>
    <property type="match status" value="1"/>
</dbReference>
<evidence type="ECO:0000256" key="5">
    <source>
        <dbReference type="ARBA" id="ARBA00023163"/>
    </source>
</evidence>
<dbReference type="AlphaFoldDB" id="A0A6G3MES8"/>
<name>A0A6G3MES8_HENSL</name>
<dbReference type="GO" id="GO:0043565">
    <property type="term" value="F:sequence-specific DNA binding"/>
    <property type="evidence" value="ECO:0007669"/>
    <property type="project" value="InterPro"/>
</dbReference>
<feature type="region of interest" description="Disordered" evidence="7">
    <location>
        <begin position="48"/>
        <end position="68"/>
    </location>
</feature>
<sequence>MTNQEYIGTKISNIKSSTDINDIDNFENQNKSNYNSIPSNFFNQGFSDSSPSSFNENKRSESKQTSKIHRNKRYRNAWGNLSYANLIAASILSSSRRKMKLSEIYSWFTTNIPYFSTLEDDLRSRGWKNSIRHNLSLKKEFVRETGDRKAGYWYVEQKFLLERLRCENRQINDPHYNKDMEMFELYVHQLFSNDVAKVEDFIEFTKNISSSIKSVHKPVPFSQNTYSYKAKKTENPFYLLNNSKIGITNETSGGVGFESELSGNETLSIQGNNNYCEQTIPYPTQTTINYNNFGCSEYMPSSPYSMAKSSVDTQRANVNTEINGNSYGVSNALSYGSLNDLICITTNNPYLTNSQANCNSLLSSDRVEENHGIPQFVCQQDSCNGSTPMFTFTNYNFPVQSYDVLQNQQSTPGFYQPMPSNFVHGGLIQKNYNTIPFIVNGNGFGSDVNGKFISNDLSHTLIKM</sequence>
<comment type="subcellular location">
    <subcellularLocation>
        <location evidence="1">Cytoplasm</location>
    </subcellularLocation>
    <subcellularLocation>
        <location evidence="6">Nucleus</location>
    </subcellularLocation>
</comment>
<dbReference type="InterPro" id="IPR030456">
    <property type="entry name" value="TF_fork_head_CS_2"/>
</dbReference>
<keyword evidence="4 6" id="KW-0238">DNA-binding</keyword>
<dbReference type="InterPro" id="IPR001766">
    <property type="entry name" value="Fork_head_dom"/>
</dbReference>
<dbReference type="SMART" id="SM00339">
    <property type="entry name" value="FH"/>
    <property type="match status" value="1"/>
</dbReference>
<dbReference type="InterPro" id="IPR036388">
    <property type="entry name" value="WH-like_DNA-bd_sf"/>
</dbReference>
<accession>A0A6G3MES8</accession>
<evidence type="ECO:0000256" key="1">
    <source>
        <dbReference type="ARBA" id="ARBA00004496"/>
    </source>
</evidence>
<dbReference type="EMBL" id="GHBP01000834">
    <property type="protein sequence ID" value="NDJ92483.1"/>
    <property type="molecule type" value="Transcribed_RNA"/>
</dbReference>
<reference evidence="9" key="1">
    <citation type="submission" date="2018-11" db="EMBL/GenBank/DDBJ databases">
        <title>Henneguya salminicola genome and transcriptome.</title>
        <authorList>
            <person name="Yahalomi D."/>
            <person name="Atkinson S.D."/>
            <person name="Neuhof M."/>
            <person name="Chang E.S."/>
            <person name="Philippe H."/>
            <person name="Cartwright P."/>
            <person name="Bartholomew J.L."/>
            <person name="Huchon D."/>
        </authorList>
    </citation>
    <scope>NUCLEOTIDE SEQUENCE</scope>
    <source>
        <strain evidence="9">Hz1</strain>
        <tissue evidence="9">Whole</tissue>
    </source>
</reference>
<organism evidence="9">
    <name type="scientific">Henneguya salminicola</name>
    <name type="common">Myxosporean</name>
    <dbReference type="NCBI Taxonomy" id="69463"/>
    <lineage>
        <taxon>Eukaryota</taxon>
        <taxon>Metazoa</taxon>
        <taxon>Cnidaria</taxon>
        <taxon>Myxozoa</taxon>
        <taxon>Myxosporea</taxon>
        <taxon>Bivalvulida</taxon>
        <taxon>Platysporina</taxon>
        <taxon>Myxobolidae</taxon>
        <taxon>Henneguya</taxon>
    </lineage>
</organism>
<keyword evidence="5" id="KW-0804">Transcription</keyword>
<keyword evidence="6" id="KW-0539">Nucleus</keyword>
<evidence type="ECO:0000256" key="4">
    <source>
        <dbReference type="ARBA" id="ARBA00023125"/>
    </source>
</evidence>
<protein>
    <submittedName>
        <fullName evidence="9">Forkhead box protein O (Trinotate prediction)</fullName>
    </submittedName>
</protein>
<evidence type="ECO:0000256" key="7">
    <source>
        <dbReference type="SAM" id="MobiDB-lite"/>
    </source>
</evidence>
<dbReference type="Pfam" id="PF00250">
    <property type="entry name" value="Forkhead"/>
    <property type="match status" value="1"/>
</dbReference>
<evidence type="ECO:0000259" key="8">
    <source>
        <dbReference type="PROSITE" id="PS50039"/>
    </source>
</evidence>
<proteinExistence type="predicted"/>